<evidence type="ECO:0000313" key="7">
    <source>
        <dbReference type="EMBL" id="CAI4001598.1"/>
    </source>
</evidence>
<dbReference type="Gene3D" id="3.90.1720.30">
    <property type="entry name" value="PPPDE domains"/>
    <property type="match status" value="1"/>
</dbReference>
<evidence type="ECO:0000313" key="8">
    <source>
        <dbReference type="EMBL" id="CAL1154973.1"/>
    </source>
</evidence>
<reference evidence="8" key="2">
    <citation type="submission" date="2024-04" db="EMBL/GenBank/DDBJ databases">
        <authorList>
            <person name="Chen Y."/>
            <person name="Shah S."/>
            <person name="Dougan E. K."/>
            <person name="Thang M."/>
            <person name="Chan C."/>
        </authorList>
    </citation>
    <scope>NUCLEOTIDE SEQUENCE [LARGE SCALE GENOMIC DNA]</scope>
</reference>
<dbReference type="PANTHER" id="PTHR12378">
    <property type="entry name" value="DESUMOYLATING ISOPEPTIDASE"/>
    <property type="match status" value="1"/>
</dbReference>
<comment type="similarity">
    <text evidence="1">Belongs to the DeSI family.</text>
</comment>
<organism evidence="7">
    <name type="scientific">Cladocopium goreaui</name>
    <dbReference type="NCBI Taxonomy" id="2562237"/>
    <lineage>
        <taxon>Eukaryota</taxon>
        <taxon>Sar</taxon>
        <taxon>Alveolata</taxon>
        <taxon>Dinophyceae</taxon>
        <taxon>Suessiales</taxon>
        <taxon>Symbiodiniaceae</taxon>
        <taxon>Cladocopium</taxon>
    </lineage>
</organism>
<dbReference type="PROSITE" id="PS51858">
    <property type="entry name" value="PPPDE"/>
    <property type="match status" value="1"/>
</dbReference>
<dbReference type="PANTHER" id="PTHR12378:SF7">
    <property type="entry name" value="DESUMOYLATING ISOPEPTIDASE 1"/>
    <property type="match status" value="1"/>
</dbReference>
<dbReference type="GO" id="GO:0008233">
    <property type="term" value="F:peptidase activity"/>
    <property type="evidence" value="ECO:0007669"/>
    <property type="project" value="UniProtKB-KW"/>
</dbReference>
<comment type="caution">
    <text evidence="7">The sequence shown here is derived from an EMBL/GenBank/DDBJ whole genome shotgun (WGS) entry which is preliminary data.</text>
</comment>
<proteinExistence type="inferred from homology"/>
<dbReference type="EMBL" id="CAMXCT030002968">
    <property type="protein sequence ID" value="CAL4788910.1"/>
    <property type="molecule type" value="Genomic_DNA"/>
</dbReference>
<evidence type="ECO:0000313" key="9">
    <source>
        <dbReference type="EMBL" id="CAL4788910.1"/>
    </source>
</evidence>
<dbReference type="InterPro" id="IPR011992">
    <property type="entry name" value="EF-hand-dom_pair"/>
</dbReference>
<evidence type="ECO:0000256" key="1">
    <source>
        <dbReference type="ARBA" id="ARBA00008140"/>
    </source>
</evidence>
<dbReference type="Gene3D" id="1.10.238.10">
    <property type="entry name" value="EF-hand"/>
    <property type="match status" value="1"/>
</dbReference>
<name>A0A9P1G695_9DINO</name>
<dbReference type="SMART" id="SM01179">
    <property type="entry name" value="DUF862"/>
    <property type="match status" value="1"/>
</dbReference>
<sequence>MFEDTRRGYFLCLADWWEDSEGSMSLWPFGCNCGATEVVSPPGSPSRRGRSSAQTLLAKGRESSVPPTKGTVEVVRVATTDEMSDTQQVSSSSLLEKPRVDVTRSPAVEMDLDNNGSRSVKNTVRWQVEVMGSSPKSQKSQKSLEKAERTQKKRKTLHTWLSAMLDVSEGGFDTVTVPEGGSPASFAHSRSRTLHPPSVAGGLSPSSRSPRSRGWRSPSSKSPSSPSKSIPSPTGASGQPSILWLLRDHFVNNVDADGSGHLSRDDLFEHIKENLEEDEGTLNAEDIELLREVERCRFSEMDLGLGGEDLGMAEWLHFMLLRASAPSHVAAKHLNRHLRKALEEDLELLGRIHAAFEYADCQGDGLIRQEKWPEAFEVVGLGQPPDEILEDREEDGSPWALSYYEFVAHALGLKAAVVELALYDLSQGVAQWVPPSLLGGHKLDGVWHSGLRVFGKEFWYGGVILESNYKDVPFGEPAAVIRLGSTLRSHEDLVEFLKEDVYVDYNPRMYDVLRRNCNHFSNELAQFLLHGKQLPEEVLMQPEWLKDAALVRTMRPLLNRWLGGFGDALTSGAGEDSTPQAVSRIDDLTEEWRFRLQANDLVMHRTRFIDRPRAVRIVSIGDENGSRVAEVKFFKPSAADGLPSAGALPSFSWEVVHLSAVPLRQFYPLLQEEHGCAHILRAGLAIRDDGARAVLQRPRSVRVQPQCTKGHLLKPEEAKWFSFVQPKTCTVCRNVVGTHEVTHTCAQCDFVLCSSCRHSAAQLPCGGAFSDVLSPDLARAFLGNEDWLTYKAQVYFVKADHNSMGFLDKPKARRVDNRLAAELGVKPLGDSELVQALKEASGALELSESAFQHFFSSAVTRALARLEAGKLWRPKRRGSRR</sequence>
<dbReference type="GO" id="GO:0070646">
    <property type="term" value="P:protein modification by small protein removal"/>
    <property type="evidence" value="ECO:0007669"/>
    <property type="project" value="TreeGrafter"/>
</dbReference>
<dbReference type="Pfam" id="PF05903">
    <property type="entry name" value="Peptidase_C97"/>
    <property type="match status" value="1"/>
</dbReference>
<dbReference type="InterPro" id="IPR042266">
    <property type="entry name" value="PPPDE_sf"/>
</dbReference>
<feature type="region of interest" description="Disordered" evidence="5">
    <location>
        <begin position="174"/>
        <end position="236"/>
    </location>
</feature>
<dbReference type="GO" id="GO:0006508">
    <property type="term" value="P:proteolysis"/>
    <property type="evidence" value="ECO:0007669"/>
    <property type="project" value="UniProtKB-KW"/>
</dbReference>
<evidence type="ECO:0000259" key="6">
    <source>
        <dbReference type="PROSITE" id="PS51858"/>
    </source>
</evidence>
<dbReference type="PROSITE" id="PS00018">
    <property type="entry name" value="EF_HAND_1"/>
    <property type="match status" value="1"/>
</dbReference>
<evidence type="ECO:0000313" key="10">
    <source>
        <dbReference type="Proteomes" id="UP001152797"/>
    </source>
</evidence>
<feature type="region of interest" description="Disordered" evidence="5">
    <location>
        <begin position="39"/>
        <end position="67"/>
    </location>
</feature>
<evidence type="ECO:0000256" key="4">
    <source>
        <dbReference type="ARBA" id="ARBA00022837"/>
    </source>
</evidence>
<evidence type="ECO:0000256" key="5">
    <source>
        <dbReference type="SAM" id="MobiDB-lite"/>
    </source>
</evidence>
<evidence type="ECO:0000256" key="3">
    <source>
        <dbReference type="ARBA" id="ARBA00022801"/>
    </source>
</evidence>
<feature type="compositionally biased region" description="Polar residues" evidence="5">
    <location>
        <begin position="114"/>
        <end position="125"/>
    </location>
</feature>
<dbReference type="InterPro" id="IPR018247">
    <property type="entry name" value="EF_Hand_1_Ca_BS"/>
</dbReference>
<keyword evidence="2" id="KW-0645">Protease</keyword>
<dbReference type="InterPro" id="IPR008580">
    <property type="entry name" value="PPPDE_dom"/>
</dbReference>
<dbReference type="SUPFAM" id="SSF47473">
    <property type="entry name" value="EF-hand"/>
    <property type="match status" value="1"/>
</dbReference>
<feature type="region of interest" description="Disordered" evidence="5">
    <location>
        <begin position="81"/>
        <end position="155"/>
    </location>
</feature>
<feature type="compositionally biased region" description="Polar residues" evidence="5">
    <location>
        <begin position="85"/>
        <end position="94"/>
    </location>
</feature>
<feature type="compositionally biased region" description="Low complexity" evidence="5">
    <location>
        <begin position="215"/>
        <end position="233"/>
    </location>
</feature>
<dbReference type="OrthoDB" id="21221at2759"/>
<protein>
    <submittedName>
        <fullName evidence="9">Desumoylating isopeptidase 1 (DeSI-1) (PPPD E peptidase domain-containing protein 2) (Palmitoyl protein thioesterase DESI1) (S-depalmitoylase DESI1)</fullName>
    </submittedName>
</protein>
<keyword evidence="4" id="KW-0106">Calcium</keyword>
<dbReference type="Proteomes" id="UP001152797">
    <property type="component" value="Unassembled WGS sequence"/>
</dbReference>
<evidence type="ECO:0000256" key="2">
    <source>
        <dbReference type="ARBA" id="ARBA00022670"/>
    </source>
</evidence>
<dbReference type="EMBL" id="CAMXCT020002968">
    <property type="protein sequence ID" value="CAL1154973.1"/>
    <property type="molecule type" value="Genomic_DNA"/>
</dbReference>
<reference evidence="7" key="1">
    <citation type="submission" date="2022-10" db="EMBL/GenBank/DDBJ databases">
        <authorList>
            <person name="Chen Y."/>
            <person name="Dougan E. K."/>
            <person name="Chan C."/>
            <person name="Rhodes N."/>
            <person name="Thang M."/>
        </authorList>
    </citation>
    <scope>NUCLEOTIDE SEQUENCE</scope>
</reference>
<keyword evidence="10" id="KW-1185">Reference proteome</keyword>
<accession>A0A9P1G695</accession>
<dbReference type="EMBL" id="CAMXCT010002968">
    <property type="protein sequence ID" value="CAI4001598.1"/>
    <property type="molecule type" value="Genomic_DNA"/>
</dbReference>
<keyword evidence="3" id="KW-0378">Hydrolase</keyword>
<feature type="domain" description="PPPDE" evidence="6">
    <location>
        <begin position="416"/>
        <end position="559"/>
    </location>
</feature>
<gene>
    <name evidence="7" type="ORF">C1SCF055_LOCUS27630</name>
</gene>
<dbReference type="AlphaFoldDB" id="A0A9P1G695"/>